<comment type="caution">
    <text evidence="2">The sequence shown here is derived from an EMBL/GenBank/DDBJ whole genome shotgun (WGS) entry which is preliminary data.</text>
</comment>
<dbReference type="PANTHER" id="PTHR35869:SF1">
    <property type="entry name" value="OUTER-MEMBRANE LIPOPROTEIN CARRIER PROTEIN"/>
    <property type="match status" value="1"/>
</dbReference>
<dbReference type="PANTHER" id="PTHR35869">
    <property type="entry name" value="OUTER-MEMBRANE LIPOPROTEIN CARRIER PROTEIN"/>
    <property type="match status" value="1"/>
</dbReference>
<evidence type="ECO:0000256" key="1">
    <source>
        <dbReference type="ARBA" id="ARBA00022729"/>
    </source>
</evidence>
<dbReference type="RefSeq" id="WP_266336591.1">
    <property type="nucleotide sequence ID" value="NZ_JAPKNK010000001.1"/>
</dbReference>
<keyword evidence="1" id="KW-0732">Signal</keyword>
<dbReference type="InterPro" id="IPR004564">
    <property type="entry name" value="OM_lipoprot_carrier_LolA-like"/>
</dbReference>
<sequence>MPIVTIDKAAGMTRRRFLTTTLGLGASLGLGAIGLPGRAEAAFNAEQMAALRKINAYFNSIRTMQGRFIQFGPNGEQSEGVFFLARPGKIRFNYSPPVKMDVVSDGNQVAIRDNKMMTQDLYPLKKTPLRYLLADQMDLTSSNIVRKLIEEPDLISLVLEQDSAFGGGSLKLIFDNKTYELRQWVVTDAQGLDTSVAVYDVEIGKPADPKHFKINYYLPNKSLR</sequence>
<organism evidence="2 3">
    <name type="scientific">Kaistia nematophila</name>
    <dbReference type="NCBI Taxonomy" id="2994654"/>
    <lineage>
        <taxon>Bacteria</taxon>
        <taxon>Pseudomonadati</taxon>
        <taxon>Pseudomonadota</taxon>
        <taxon>Alphaproteobacteria</taxon>
        <taxon>Hyphomicrobiales</taxon>
        <taxon>Kaistiaceae</taxon>
        <taxon>Kaistia</taxon>
    </lineage>
</organism>
<dbReference type="Pfam" id="PF03548">
    <property type="entry name" value="LolA"/>
    <property type="match status" value="1"/>
</dbReference>
<gene>
    <name evidence="2" type="ORF">OSH07_00185</name>
</gene>
<dbReference type="InterPro" id="IPR019546">
    <property type="entry name" value="TAT_signal_bac_arc"/>
</dbReference>
<proteinExistence type="predicted"/>
<name>A0A9X3DXA0_9HYPH</name>
<dbReference type="NCBIfam" id="TIGR01409">
    <property type="entry name" value="TAT_signal_seq"/>
    <property type="match status" value="1"/>
</dbReference>
<dbReference type="Proteomes" id="UP001144805">
    <property type="component" value="Unassembled WGS sequence"/>
</dbReference>
<keyword evidence="3" id="KW-1185">Reference proteome</keyword>
<dbReference type="InterPro" id="IPR029046">
    <property type="entry name" value="LolA/LolB/LppX"/>
</dbReference>
<accession>A0A9X3DXA0</accession>
<protein>
    <submittedName>
        <fullName evidence="2">Outer-membrane lipoprotein carrier protein LolA</fullName>
    </submittedName>
</protein>
<dbReference type="EMBL" id="JAPKNK010000001">
    <property type="protein sequence ID" value="MCX5567600.1"/>
    <property type="molecule type" value="Genomic_DNA"/>
</dbReference>
<keyword evidence="2" id="KW-0449">Lipoprotein</keyword>
<evidence type="ECO:0000313" key="3">
    <source>
        <dbReference type="Proteomes" id="UP001144805"/>
    </source>
</evidence>
<dbReference type="InterPro" id="IPR006311">
    <property type="entry name" value="TAT_signal"/>
</dbReference>
<evidence type="ECO:0000313" key="2">
    <source>
        <dbReference type="EMBL" id="MCX5567600.1"/>
    </source>
</evidence>
<dbReference type="CDD" id="cd16325">
    <property type="entry name" value="LolA"/>
    <property type="match status" value="1"/>
</dbReference>
<dbReference type="PROSITE" id="PS51318">
    <property type="entry name" value="TAT"/>
    <property type="match status" value="1"/>
</dbReference>
<reference evidence="2" key="1">
    <citation type="submission" date="2022-11" db="EMBL/GenBank/DDBJ databases">
        <title>Biodiversity and phylogenetic relationships of bacteria.</title>
        <authorList>
            <person name="Machado R.A.R."/>
            <person name="Bhat A."/>
            <person name="Loulou A."/>
            <person name="Kallel S."/>
        </authorList>
    </citation>
    <scope>NUCLEOTIDE SEQUENCE</scope>
    <source>
        <strain evidence="2">K-TC2</strain>
    </source>
</reference>
<dbReference type="AlphaFoldDB" id="A0A9X3DXA0"/>
<dbReference type="SUPFAM" id="SSF89392">
    <property type="entry name" value="Prokaryotic lipoproteins and lipoprotein localization factors"/>
    <property type="match status" value="1"/>
</dbReference>
<dbReference type="Gene3D" id="2.50.20.10">
    <property type="entry name" value="Lipoprotein localisation LolA/LolB/LppX"/>
    <property type="match status" value="1"/>
</dbReference>